<dbReference type="EMBL" id="CP016773">
    <property type="protein sequence ID" value="ASY15869.1"/>
    <property type="molecule type" value="Genomic_DNA"/>
</dbReference>
<dbReference type="PANTHER" id="PTHR23542">
    <property type="match status" value="1"/>
</dbReference>
<accession>A0A249KGP4</accession>
<keyword evidence="1" id="KW-0812">Transmembrane</keyword>
<feature type="transmembrane region" description="Helical" evidence="1">
    <location>
        <begin position="166"/>
        <end position="188"/>
    </location>
</feature>
<feature type="transmembrane region" description="Helical" evidence="1">
    <location>
        <begin position="242"/>
        <end position="264"/>
    </location>
</feature>
<proteinExistence type="predicted"/>
<dbReference type="OrthoDB" id="9180256at2"/>
<feature type="transmembrane region" description="Helical" evidence="1">
    <location>
        <begin position="330"/>
        <end position="353"/>
    </location>
</feature>
<feature type="transmembrane region" description="Helical" evidence="1">
    <location>
        <begin position="359"/>
        <end position="379"/>
    </location>
</feature>
<feature type="transmembrane region" description="Helical" evidence="1">
    <location>
        <begin position="12"/>
        <end position="36"/>
    </location>
</feature>
<evidence type="ECO:0000256" key="1">
    <source>
        <dbReference type="SAM" id="Phobius"/>
    </source>
</evidence>
<dbReference type="Gene3D" id="1.20.1250.20">
    <property type="entry name" value="MFS general substrate transporter like domains"/>
    <property type="match status" value="1"/>
</dbReference>
<dbReference type="GO" id="GO:0022857">
    <property type="term" value="F:transmembrane transporter activity"/>
    <property type="evidence" value="ECO:0007669"/>
    <property type="project" value="InterPro"/>
</dbReference>
<protein>
    <submittedName>
        <fullName evidence="2">Major facilitator superfamily protein</fullName>
    </submittedName>
</protein>
<dbReference type="InterPro" id="IPR036259">
    <property type="entry name" value="MFS_trans_sf"/>
</dbReference>
<keyword evidence="1" id="KW-0472">Membrane</keyword>
<organism evidence="2 3">
    <name type="scientific">Candidatus Planktophila sulfonica</name>
    <dbReference type="NCBI Taxonomy" id="1884904"/>
    <lineage>
        <taxon>Bacteria</taxon>
        <taxon>Bacillati</taxon>
        <taxon>Actinomycetota</taxon>
        <taxon>Actinomycetes</taxon>
        <taxon>Candidatus Nanopelagicales</taxon>
        <taxon>Candidatus Nanopelagicaceae</taxon>
        <taxon>Candidatus Planktophila</taxon>
    </lineage>
</organism>
<keyword evidence="3" id="KW-1185">Reference proteome</keyword>
<feature type="transmembrane region" description="Helical" evidence="1">
    <location>
        <begin position="77"/>
        <end position="95"/>
    </location>
</feature>
<keyword evidence="1" id="KW-1133">Transmembrane helix</keyword>
<feature type="transmembrane region" description="Helical" evidence="1">
    <location>
        <begin position="276"/>
        <end position="292"/>
    </location>
</feature>
<feature type="transmembrane region" description="Helical" evidence="1">
    <location>
        <begin position="42"/>
        <end position="65"/>
    </location>
</feature>
<evidence type="ECO:0000313" key="3">
    <source>
        <dbReference type="Proteomes" id="UP000217215"/>
    </source>
</evidence>
<dbReference type="RefSeq" id="WP_095673463.1">
    <property type="nucleotide sequence ID" value="NZ_CP016773.1"/>
</dbReference>
<gene>
    <name evidence="2" type="ORF">A1sIA56_02915</name>
</gene>
<feature type="transmembrane region" description="Helical" evidence="1">
    <location>
        <begin position="141"/>
        <end position="160"/>
    </location>
</feature>
<dbReference type="SUPFAM" id="SSF103473">
    <property type="entry name" value="MFS general substrate transporter"/>
    <property type="match status" value="1"/>
</dbReference>
<sequence>MKRYIELFGIPNVWTLLIACFPARVAYGMVGLSIFFKAEQSTGSVAFAGIAIGLNAAAGSFTAGIRGSIMDKYGQTWPLRVMVPTYAGLAFALNAVESKPWMLILAFVMGLSAPPINLSVRPLWKIVVPEDFLRTAYAMDTAIMSAAGVVGPVVATSLALSSNPSLPLNIVGGLMLLGGGALALTKVSRSWVPEKKAADYQPLWRHKPLQLLMIEGCFLGFGWGVFDVAVPAFTTIEKVPHLTAWIFTSMGIANILGGLLAGLVSKRTSSLRAMRRTYGIWFFASIPMALSYPGWSMIIAAALLGLLGGAIMVFYWEVMEAIRPKGSPTAMMGWLWTVEGTLMSIGSAAGGVISEHLSPTIALCITTACIGIGYIILAIGKSRLVAADRIPSDEEDLEAMKDNSPTTS</sequence>
<dbReference type="Pfam" id="PF07690">
    <property type="entry name" value="MFS_1"/>
    <property type="match status" value="1"/>
</dbReference>
<reference evidence="2 3" key="1">
    <citation type="submission" date="2016-07" db="EMBL/GenBank/DDBJ databases">
        <title>High microdiversification within the ubiquitous acI lineage of Actinobacteria.</title>
        <authorList>
            <person name="Neuenschwander S.M."/>
            <person name="Salcher M."/>
            <person name="Ghai R."/>
            <person name="Pernthaler J."/>
        </authorList>
    </citation>
    <scope>NUCLEOTIDE SEQUENCE [LARGE SCALE GENOMIC DNA]</scope>
    <source>
        <strain evidence="2">MMS-IA-56</strain>
    </source>
</reference>
<dbReference type="Proteomes" id="UP000217215">
    <property type="component" value="Chromosome"/>
</dbReference>
<evidence type="ECO:0000313" key="2">
    <source>
        <dbReference type="EMBL" id="ASY15869.1"/>
    </source>
</evidence>
<name>A0A249KGP4_9ACTN</name>
<feature type="transmembrane region" description="Helical" evidence="1">
    <location>
        <begin position="298"/>
        <end position="318"/>
    </location>
</feature>
<dbReference type="PROSITE" id="PS51257">
    <property type="entry name" value="PROKAR_LIPOPROTEIN"/>
    <property type="match status" value="1"/>
</dbReference>
<dbReference type="AlphaFoldDB" id="A0A249KGP4"/>
<dbReference type="InterPro" id="IPR011701">
    <property type="entry name" value="MFS"/>
</dbReference>
<feature type="transmembrane region" description="Helical" evidence="1">
    <location>
        <begin position="209"/>
        <end position="230"/>
    </location>
</feature>
<dbReference type="PANTHER" id="PTHR23542:SF1">
    <property type="entry name" value="MAJOR FACILITATOR SUPERFAMILY (MFS) PROFILE DOMAIN-CONTAINING PROTEIN"/>
    <property type="match status" value="1"/>
</dbReference>
<dbReference type="KEGG" id="psuf:A1sIA56_02915"/>
<feature type="transmembrane region" description="Helical" evidence="1">
    <location>
        <begin position="101"/>
        <end position="120"/>
    </location>
</feature>